<dbReference type="InterPro" id="IPR021109">
    <property type="entry name" value="Peptidase_aspartic_dom_sf"/>
</dbReference>
<protein>
    <recommendedName>
        <fullName evidence="4">Peptidase A1 domain-containing protein</fullName>
    </recommendedName>
</protein>
<dbReference type="RefSeq" id="XP_028474222.1">
    <property type="nucleotide sequence ID" value="XM_028617759.1"/>
</dbReference>
<dbReference type="CDD" id="cd05471">
    <property type="entry name" value="pepsin_like"/>
    <property type="match status" value="1"/>
</dbReference>
<feature type="transmembrane region" description="Helical" evidence="3">
    <location>
        <begin position="550"/>
        <end position="573"/>
    </location>
</feature>
<reference evidence="5 6" key="1">
    <citation type="submission" date="2018-11" db="EMBL/GenBank/DDBJ databases">
        <title>Genome sequence of Apiotrichum porosum DSM 27194.</title>
        <authorList>
            <person name="Aliyu H."/>
            <person name="Gorte O."/>
            <person name="Ochsenreither K."/>
        </authorList>
    </citation>
    <scope>NUCLEOTIDE SEQUENCE [LARGE SCALE GENOMIC DNA]</scope>
    <source>
        <strain evidence="5 6">DSM 27194</strain>
    </source>
</reference>
<evidence type="ECO:0000256" key="2">
    <source>
        <dbReference type="SAM" id="MobiDB-lite"/>
    </source>
</evidence>
<dbReference type="EMBL" id="RSCE01000011">
    <property type="protein sequence ID" value="RSH79075.1"/>
    <property type="molecule type" value="Genomic_DNA"/>
</dbReference>
<accession>A0A427XJJ4</accession>
<dbReference type="InterPro" id="IPR001461">
    <property type="entry name" value="Aspartic_peptidase_A1"/>
</dbReference>
<dbReference type="AlphaFoldDB" id="A0A427XJJ4"/>
<proteinExistence type="inferred from homology"/>
<keyword evidence="6" id="KW-1185">Reference proteome</keyword>
<dbReference type="InterPro" id="IPR033121">
    <property type="entry name" value="PEPTIDASE_A1"/>
</dbReference>
<evidence type="ECO:0000256" key="1">
    <source>
        <dbReference type="ARBA" id="ARBA00007447"/>
    </source>
</evidence>
<organism evidence="5 6">
    <name type="scientific">Apiotrichum porosum</name>
    <dbReference type="NCBI Taxonomy" id="105984"/>
    <lineage>
        <taxon>Eukaryota</taxon>
        <taxon>Fungi</taxon>
        <taxon>Dikarya</taxon>
        <taxon>Basidiomycota</taxon>
        <taxon>Agaricomycotina</taxon>
        <taxon>Tremellomycetes</taxon>
        <taxon>Trichosporonales</taxon>
        <taxon>Trichosporonaceae</taxon>
        <taxon>Apiotrichum</taxon>
    </lineage>
</organism>
<evidence type="ECO:0000313" key="6">
    <source>
        <dbReference type="Proteomes" id="UP000279236"/>
    </source>
</evidence>
<dbReference type="OrthoDB" id="2747330at2759"/>
<feature type="region of interest" description="Disordered" evidence="2">
    <location>
        <begin position="758"/>
        <end position="869"/>
    </location>
</feature>
<evidence type="ECO:0000313" key="5">
    <source>
        <dbReference type="EMBL" id="RSH79075.1"/>
    </source>
</evidence>
<feature type="compositionally biased region" description="Low complexity" evidence="2">
    <location>
        <begin position="669"/>
        <end position="692"/>
    </location>
</feature>
<dbReference type="PRINTS" id="PR00792">
    <property type="entry name" value="PEPSIN"/>
</dbReference>
<dbReference type="PANTHER" id="PTHR47966:SF57">
    <property type="entry name" value="PEPTIDASE A1 DOMAIN-CONTAINING PROTEIN"/>
    <property type="match status" value="1"/>
</dbReference>
<feature type="compositionally biased region" description="Low complexity" evidence="2">
    <location>
        <begin position="774"/>
        <end position="789"/>
    </location>
</feature>
<dbReference type="PROSITE" id="PS51767">
    <property type="entry name" value="PEPTIDASE_A1"/>
    <property type="match status" value="1"/>
</dbReference>
<dbReference type="PANTHER" id="PTHR47966">
    <property type="entry name" value="BETA-SITE APP-CLEAVING ENZYME, ISOFORM A-RELATED"/>
    <property type="match status" value="1"/>
</dbReference>
<gene>
    <name evidence="5" type="ORF">EHS24_002007</name>
</gene>
<comment type="caution">
    <text evidence="5">The sequence shown here is derived from an EMBL/GenBank/DDBJ whole genome shotgun (WGS) entry which is preliminary data.</text>
</comment>
<feature type="compositionally biased region" description="Low complexity" evidence="2">
    <location>
        <begin position="856"/>
        <end position="869"/>
    </location>
</feature>
<keyword evidence="3" id="KW-1133">Transmembrane helix</keyword>
<dbReference type="Gene3D" id="2.40.70.10">
    <property type="entry name" value="Acid Proteases"/>
    <property type="match status" value="2"/>
</dbReference>
<comment type="similarity">
    <text evidence="1">Belongs to the peptidase A1 family.</text>
</comment>
<feature type="compositionally biased region" description="Basic and acidic residues" evidence="2">
    <location>
        <begin position="593"/>
        <end position="603"/>
    </location>
</feature>
<feature type="region of interest" description="Disordered" evidence="2">
    <location>
        <begin position="593"/>
        <end position="615"/>
    </location>
</feature>
<dbReference type="Proteomes" id="UP000279236">
    <property type="component" value="Unassembled WGS sequence"/>
</dbReference>
<dbReference type="GO" id="GO:0004190">
    <property type="term" value="F:aspartic-type endopeptidase activity"/>
    <property type="evidence" value="ECO:0007669"/>
    <property type="project" value="InterPro"/>
</dbReference>
<feature type="region of interest" description="Disordered" evidence="2">
    <location>
        <begin position="666"/>
        <end position="739"/>
    </location>
</feature>
<dbReference type="SUPFAM" id="SSF50630">
    <property type="entry name" value="Acid proteases"/>
    <property type="match status" value="1"/>
</dbReference>
<name>A0A427XJJ4_9TREE</name>
<dbReference type="GeneID" id="39586550"/>
<feature type="domain" description="Peptidase A1" evidence="4">
    <location>
        <begin position="134"/>
        <end position="489"/>
    </location>
</feature>
<dbReference type="InterPro" id="IPR034164">
    <property type="entry name" value="Pepsin-like_dom"/>
</dbReference>
<sequence>MSVTTLTTTSNWDTTTTLTATPTALNVTLPTNATLSDNTTATLNMSTTGNSSATSTASSASSYVFTKSKPWTYTATPSKTTSGTAASQTTYVPGIVFNLTLAGSTDDQAVYSLPMTFGHETASGDYTSDRRRASSSSDWDGITGQVLNMQVDLGSSDMWVASDLCTTSSCKGAPYLYNGTDSLDTDMSLALKFQTGTVSGEIMWEQVTFGSFGIGYQAFVRGSTIQNEDLGGGNYTGLVGLALPANSLIEDAIPGTTGSSPDGATFLDNLYGGGSSAPTQRLFALSLARRDDTRTTSTLAIGTTDPDYCPSPCNPAFLPIVPQANLGRTGYLHWRLPVDGISATTFNNAQQGTGSSTQNITLGPSIVDTSQTEPLAVLDSGGVAILVGYKPYADALYAAYNIVASSDGLYRMPCTKQLAYTVTIGGEDYPIHPLDMSWTDPDDVSMATCIGAIQYVTNLGTSTDFVLGSSFLKNVYSVYQYPDQKKSSSTWQPTVGLVSLTNASQASQDFYAVRNLHQSLSTVSGSGPKTQSSAGGAAQNAASHRVMSTAIIAACSVIGFFVLAAIAFGAWWFRLRRKLGAGGVVEYKMDRRSNNGSDSDHGYHHSISTVRSRKHEETLRQKSYIDGIADYESYRSATDDSTLRLDPLAEEMDDGTHMRNKESDSFVINTNTNGSSNNSSTNNRTRASSFTNHARGSSLHQGLLATADPASPPMPFADFYPDTAHHHEQQQRRQSTSSQVLMDSALMDSPPSVARLIDIDSPPGSATHATTHFAPSTTAPRSARPSAARHVSGDSRISMSGPFPSPGIMGGSIAMSGPFPTPSRPPTVHTNSDYDYYSIVRQGEDYTAAVPRRQSRSSSGPRSNSVPRS</sequence>
<keyword evidence="3" id="KW-0472">Membrane</keyword>
<dbReference type="Pfam" id="PF00026">
    <property type="entry name" value="Asp"/>
    <property type="match status" value="1"/>
</dbReference>
<dbReference type="GO" id="GO:0006508">
    <property type="term" value="P:proteolysis"/>
    <property type="evidence" value="ECO:0007669"/>
    <property type="project" value="InterPro"/>
</dbReference>
<dbReference type="STRING" id="105984.A0A427XJJ4"/>
<evidence type="ECO:0000259" key="4">
    <source>
        <dbReference type="PROSITE" id="PS51767"/>
    </source>
</evidence>
<keyword evidence="3" id="KW-0812">Transmembrane</keyword>
<evidence type="ECO:0000256" key="3">
    <source>
        <dbReference type="SAM" id="Phobius"/>
    </source>
</evidence>